<dbReference type="OrthoDB" id="1601181at2759"/>
<dbReference type="SUPFAM" id="SSF48403">
    <property type="entry name" value="Ankyrin repeat"/>
    <property type="match status" value="1"/>
</dbReference>
<comment type="caution">
    <text evidence="1">The sequence shown here is derived from an EMBL/GenBank/DDBJ whole genome shotgun (WGS) entry which is preliminary data.</text>
</comment>
<dbReference type="EMBL" id="CAMXCT020002140">
    <property type="protein sequence ID" value="CAL1149341.1"/>
    <property type="molecule type" value="Genomic_DNA"/>
</dbReference>
<organism evidence="1">
    <name type="scientific">Cladocopium goreaui</name>
    <dbReference type="NCBI Taxonomy" id="2562237"/>
    <lineage>
        <taxon>Eukaryota</taxon>
        <taxon>Sar</taxon>
        <taxon>Alveolata</taxon>
        <taxon>Dinophyceae</taxon>
        <taxon>Suessiales</taxon>
        <taxon>Symbiodiniaceae</taxon>
        <taxon>Cladocopium</taxon>
    </lineage>
</organism>
<gene>
    <name evidence="1" type="ORF">C1SCF055_LOCUS22483</name>
</gene>
<sequence length="428" mass="47165">MGEQGPLSSRPSCPCQICLIWRRLGEEVHLGHSCQSFKDIAPEHLREAFNKVLDAREALDKSRKSALSPAEFAQGLSMHGVNLKPEEMQEIGYSSLLLFVKQIAVYVCQKCLMDSRAEPVKAAIVSKGVRALLQPKEKKQEFVSVPRLYHGELANQKAACQDDDCSTCAPSPGFSSGGDVDVQWRPDGVLCYPSPLPSLPISKFERSAARPQELFEDAWWPMDHLFWAVPGLGSLSLSNFGRPEMNLRHIQDSFVPGIEEDDGFQTPRVAREPTTPPGAPKKAAAPPLMKVLQANTDSAETCRALQALLVEDPEVPRFPFFEHSMEPPLVCAAKAFCSAEVMQLLIQHGADVKLRDSMGNSAADIISQRLERMAGIHPAKVTDQEALKVLKDAGAELPRNELSQKFDCLFCAPMAAPTNLEELALWLR</sequence>
<keyword evidence="3" id="KW-1185">Reference proteome</keyword>
<evidence type="ECO:0000313" key="2">
    <source>
        <dbReference type="EMBL" id="CAL4783278.1"/>
    </source>
</evidence>
<dbReference type="EMBL" id="CAMXCT030002140">
    <property type="protein sequence ID" value="CAL4783278.1"/>
    <property type="molecule type" value="Genomic_DNA"/>
</dbReference>
<evidence type="ECO:0000313" key="3">
    <source>
        <dbReference type="Proteomes" id="UP001152797"/>
    </source>
</evidence>
<dbReference type="AlphaFoldDB" id="A0A9P1CTD1"/>
<proteinExistence type="predicted"/>
<dbReference type="InterPro" id="IPR036770">
    <property type="entry name" value="Ankyrin_rpt-contain_sf"/>
</dbReference>
<reference evidence="1" key="1">
    <citation type="submission" date="2022-10" db="EMBL/GenBank/DDBJ databases">
        <authorList>
            <person name="Chen Y."/>
            <person name="Dougan E. K."/>
            <person name="Chan C."/>
            <person name="Rhodes N."/>
            <person name="Thang M."/>
        </authorList>
    </citation>
    <scope>NUCLEOTIDE SEQUENCE</scope>
</reference>
<dbReference type="Gene3D" id="1.25.40.20">
    <property type="entry name" value="Ankyrin repeat-containing domain"/>
    <property type="match status" value="1"/>
</dbReference>
<evidence type="ECO:0000313" key="1">
    <source>
        <dbReference type="EMBL" id="CAI3995966.1"/>
    </source>
</evidence>
<reference evidence="2 3" key="2">
    <citation type="submission" date="2024-05" db="EMBL/GenBank/DDBJ databases">
        <authorList>
            <person name="Chen Y."/>
            <person name="Shah S."/>
            <person name="Dougan E. K."/>
            <person name="Thang M."/>
            <person name="Chan C."/>
        </authorList>
    </citation>
    <scope>NUCLEOTIDE SEQUENCE [LARGE SCALE GENOMIC DNA]</scope>
</reference>
<dbReference type="Proteomes" id="UP001152797">
    <property type="component" value="Unassembled WGS sequence"/>
</dbReference>
<protein>
    <submittedName>
        <fullName evidence="2">EF-hand domain-containing protein</fullName>
    </submittedName>
</protein>
<accession>A0A9P1CTD1</accession>
<dbReference type="EMBL" id="CAMXCT010002140">
    <property type="protein sequence ID" value="CAI3995966.1"/>
    <property type="molecule type" value="Genomic_DNA"/>
</dbReference>
<name>A0A9P1CTD1_9DINO</name>